<dbReference type="NCBIfam" id="NF009639">
    <property type="entry name" value="PRK13168.1"/>
    <property type="match status" value="1"/>
</dbReference>
<feature type="domain" description="TRAM" evidence="11">
    <location>
        <begin position="10"/>
        <end position="69"/>
    </location>
</feature>
<evidence type="ECO:0000256" key="4">
    <source>
        <dbReference type="ARBA" id="ARBA00022679"/>
    </source>
</evidence>
<dbReference type="GO" id="GO:0070475">
    <property type="term" value="P:rRNA base methylation"/>
    <property type="evidence" value="ECO:0007669"/>
    <property type="project" value="TreeGrafter"/>
</dbReference>
<dbReference type="InterPro" id="IPR010280">
    <property type="entry name" value="U5_MeTrfase_fam"/>
</dbReference>
<dbReference type="Proteomes" id="UP000295058">
    <property type="component" value="Unassembled WGS sequence"/>
</dbReference>
<feature type="binding site" evidence="9">
    <location>
        <position position="88"/>
    </location>
    <ligand>
        <name>[4Fe-4S] cluster</name>
        <dbReference type="ChEBI" id="CHEBI:49883"/>
    </ligand>
</feature>
<keyword evidence="7 9" id="KW-0408">Iron</keyword>
<evidence type="ECO:0000313" key="15">
    <source>
        <dbReference type="Proteomes" id="UP000295058"/>
    </source>
</evidence>
<dbReference type="EC" id="2.1.1.190" evidence="9"/>
<dbReference type="SUPFAM" id="SSF50249">
    <property type="entry name" value="Nucleic acid-binding proteins"/>
    <property type="match status" value="1"/>
</dbReference>
<keyword evidence="15" id="KW-1185">Reference proteome</keyword>
<comment type="catalytic activity">
    <reaction evidence="9">
        <text>uridine(1939) in 23S rRNA + S-adenosyl-L-methionine = 5-methyluridine(1939) in 23S rRNA + S-adenosyl-L-homocysteine + H(+)</text>
        <dbReference type="Rhea" id="RHEA:42908"/>
        <dbReference type="Rhea" id="RHEA-COMP:10278"/>
        <dbReference type="Rhea" id="RHEA-COMP:10279"/>
        <dbReference type="ChEBI" id="CHEBI:15378"/>
        <dbReference type="ChEBI" id="CHEBI:57856"/>
        <dbReference type="ChEBI" id="CHEBI:59789"/>
        <dbReference type="ChEBI" id="CHEBI:65315"/>
        <dbReference type="ChEBI" id="CHEBI:74447"/>
        <dbReference type="EC" id="2.1.1.190"/>
    </reaction>
</comment>
<reference evidence="13 15" key="2">
    <citation type="submission" date="2019-03" db="EMBL/GenBank/DDBJ databases">
        <title>Genomic Encyclopedia of Archaeal and Bacterial Type Strains, Phase II (KMG-II): from individual species to whole genera.</title>
        <authorList>
            <person name="Goeker M."/>
        </authorList>
    </citation>
    <scope>NUCLEOTIDE SEQUENCE [LARGE SCALE GENOMIC DNA]</scope>
    <source>
        <strain evidence="13 15">DSM 15594</strain>
    </source>
</reference>
<comment type="function">
    <text evidence="9">Catalyzes the formation of 5-methyl-uridine at position 1939 (m5U1939) in 23S rRNA.</text>
</comment>
<dbReference type="Gene3D" id="2.40.50.140">
    <property type="entry name" value="Nucleic acid-binding proteins"/>
    <property type="match status" value="1"/>
</dbReference>
<feature type="active site" description="Nucleophile" evidence="9 10">
    <location>
        <position position="394"/>
    </location>
</feature>
<dbReference type="EMBL" id="SODO01000005">
    <property type="protein sequence ID" value="TDW59404.1"/>
    <property type="molecule type" value="Genomic_DNA"/>
</dbReference>
<comment type="similarity">
    <text evidence="9">Belongs to the class I-like SAM-binding methyltransferase superfamily. RNA M5U methyltransferase family. RlmD subfamily.</text>
</comment>
<evidence type="ECO:0000256" key="5">
    <source>
        <dbReference type="ARBA" id="ARBA00022691"/>
    </source>
</evidence>
<gene>
    <name evidence="9" type="primary">rlmD</name>
    <name evidence="12" type="ORF">B6S09_08535</name>
    <name evidence="13" type="ORF">LY04_01655</name>
</gene>
<dbReference type="GO" id="GO:0051539">
    <property type="term" value="F:4 iron, 4 sulfur cluster binding"/>
    <property type="evidence" value="ECO:0007669"/>
    <property type="project" value="UniProtKB-KW"/>
</dbReference>
<name>A0A235CJE5_9GAMM</name>
<dbReference type="HAMAP" id="MF_01010">
    <property type="entry name" value="23SrRNA_methyltr_RlmD"/>
    <property type="match status" value="1"/>
</dbReference>
<dbReference type="PANTHER" id="PTHR11061">
    <property type="entry name" value="RNA M5U METHYLTRANSFERASE"/>
    <property type="match status" value="1"/>
</dbReference>
<keyword evidence="2 9" id="KW-0698">rRNA processing</keyword>
<evidence type="ECO:0000256" key="9">
    <source>
        <dbReference type="HAMAP-Rule" id="MF_01010"/>
    </source>
</evidence>
<proteinExistence type="inferred from homology"/>
<dbReference type="OrthoDB" id="9804590at2"/>
<dbReference type="GO" id="GO:0070041">
    <property type="term" value="F:rRNA (uridine-C5-)-methyltransferase activity"/>
    <property type="evidence" value="ECO:0007669"/>
    <property type="project" value="UniProtKB-UniRule"/>
</dbReference>
<dbReference type="InterPro" id="IPR029063">
    <property type="entry name" value="SAM-dependent_MTases_sf"/>
</dbReference>
<dbReference type="SUPFAM" id="SSF53335">
    <property type="entry name" value="S-adenosyl-L-methionine-dependent methyltransferases"/>
    <property type="match status" value="1"/>
</dbReference>
<dbReference type="InterPro" id="IPR012340">
    <property type="entry name" value="NA-bd_OB-fold"/>
</dbReference>
<feature type="binding site" evidence="9">
    <location>
        <position position="304"/>
    </location>
    <ligand>
        <name>S-adenosyl-L-methionine</name>
        <dbReference type="ChEBI" id="CHEBI:59789"/>
    </ligand>
</feature>
<dbReference type="GO" id="GO:0005506">
    <property type="term" value="F:iron ion binding"/>
    <property type="evidence" value="ECO:0007669"/>
    <property type="project" value="UniProtKB-UniRule"/>
</dbReference>
<dbReference type="InterPro" id="IPR001566">
    <property type="entry name" value="23S_rRNA_MeTrfase_RlmD"/>
</dbReference>
<feature type="binding site" evidence="9">
    <location>
        <position position="91"/>
    </location>
    <ligand>
        <name>[4Fe-4S] cluster</name>
        <dbReference type="ChEBI" id="CHEBI:49883"/>
    </ligand>
</feature>
<protein>
    <recommendedName>
        <fullName evidence="9">23S rRNA (uracil(1939)-C(5))-methyltransferase RlmD</fullName>
        <ecNumber evidence="9">2.1.1.190</ecNumber>
    </recommendedName>
    <alternativeName>
        <fullName evidence="9">23S rRNA(m5U1939)-methyltransferase</fullName>
    </alternativeName>
</protein>
<evidence type="ECO:0000256" key="7">
    <source>
        <dbReference type="ARBA" id="ARBA00023004"/>
    </source>
</evidence>
<keyword evidence="3 9" id="KW-0489">Methyltransferase</keyword>
<evidence type="ECO:0000256" key="6">
    <source>
        <dbReference type="ARBA" id="ARBA00022723"/>
    </source>
</evidence>
<feature type="binding site" evidence="9 10">
    <location>
        <position position="299"/>
    </location>
    <ligand>
        <name>S-adenosyl-L-methionine</name>
        <dbReference type="ChEBI" id="CHEBI:59789"/>
    </ligand>
</feature>
<dbReference type="Gene3D" id="2.40.50.1070">
    <property type="match status" value="1"/>
</dbReference>
<dbReference type="RefSeq" id="WP_094278077.1">
    <property type="nucleotide sequence ID" value="NZ_JBLWZI010000005.1"/>
</dbReference>
<evidence type="ECO:0000256" key="2">
    <source>
        <dbReference type="ARBA" id="ARBA00022552"/>
    </source>
</evidence>
<evidence type="ECO:0000313" key="12">
    <source>
        <dbReference type="EMBL" id="OYD24660.1"/>
    </source>
</evidence>
<keyword evidence="6 9" id="KW-0479">Metal-binding</keyword>
<evidence type="ECO:0000313" key="14">
    <source>
        <dbReference type="Proteomes" id="UP000243640"/>
    </source>
</evidence>
<dbReference type="Proteomes" id="UP000243640">
    <property type="component" value="Unassembled WGS sequence"/>
</dbReference>
<evidence type="ECO:0000259" key="11">
    <source>
        <dbReference type="PROSITE" id="PS50926"/>
    </source>
</evidence>
<feature type="binding site" evidence="9 10">
    <location>
        <position position="368"/>
    </location>
    <ligand>
        <name>S-adenosyl-L-methionine</name>
        <dbReference type="ChEBI" id="CHEBI:59789"/>
    </ligand>
</feature>
<evidence type="ECO:0000256" key="10">
    <source>
        <dbReference type="PROSITE-ProRule" id="PRU01024"/>
    </source>
</evidence>
<dbReference type="GO" id="GO:0003723">
    <property type="term" value="F:RNA binding"/>
    <property type="evidence" value="ECO:0007669"/>
    <property type="project" value="InterPro"/>
</dbReference>
<feature type="binding site" evidence="9 10">
    <location>
        <position position="270"/>
    </location>
    <ligand>
        <name>S-adenosyl-L-methionine</name>
        <dbReference type="ChEBI" id="CHEBI:59789"/>
    </ligand>
</feature>
<feature type="binding site" evidence="9">
    <location>
        <position position="347"/>
    </location>
    <ligand>
        <name>S-adenosyl-L-methionine</name>
        <dbReference type="ChEBI" id="CHEBI:59789"/>
    </ligand>
</feature>
<dbReference type="Gene3D" id="3.40.50.150">
    <property type="entry name" value="Vaccinia Virus protein VP39"/>
    <property type="match status" value="1"/>
</dbReference>
<reference evidence="12 14" key="1">
    <citation type="submission" date="2017-08" db="EMBL/GenBank/DDBJ databases">
        <title>Draft Genome Sequence of the Marine Bacterium Oceanimonas baumannii ATCC 700832.</title>
        <authorList>
            <person name="Mcclelland W.D."/>
            <person name="Brennan M.A."/>
            <person name="Trachtenberg A.M."/>
            <person name="Maclea K.S."/>
        </authorList>
    </citation>
    <scope>NUCLEOTIDE SEQUENCE [LARGE SCALE GENOMIC DNA]</scope>
    <source>
        <strain evidence="12 14">ATCC 700832</strain>
    </source>
</reference>
<dbReference type="Pfam" id="PF01938">
    <property type="entry name" value="TRAM"/>
    <property type="match status" value="1"/>
</dbReference>
<sequence length="437" mass="47976">MVQFFKVKKPSAPAKAPLDVRIIELNGHGMGVARHQGKPLFVAGVLPGEEVRVQLTAQTSRYATASLQKVIKPSPDRLKPFCIHTSDCGGCNLQQLPLVSQRELKQKAVLSLFGRHGMTELPEPEWLVGEGQGYRRAARLAIRRQGKGVALGFRQSQSHELVQVESCGVLAPVLSKLIGPLRQLLNRLCSLRLLGHIELYDAAEGVALLLRHKGNLPAADLDILLAFAQEYALALFLQDDTGRRPLHVPFPLYYQLSNLTLSFTPGDFIQVHGTLNEAMVQQAIDWLAPEPGMPVLDLFCGIGNFSLPLAAAGHPVVGVEGVMEMVEQARGNAEDNQLPQARFYRADLAADFTREPWAEEGFSQVLIDPGRAGAEQVMPYLAKLSPERLLYVSCNPATLARDSEVLLAAGYRISRFGLIDMFPHTPHCEAMALFELT</sequence>
<comment type="caution">
    <text evidence="12">The sequence shown here is derived from an EMBL/GenBank/DDBJ whole genome shotgun (WGS) entry which is preliminary data.</text>
</comment>
<keyword evidence="5 9" id="KW-0949">S-adenosyl-L-methionine</keyword>
<dbReference type="PROSITE" id="PS50926">
    <property type="entry name" value="TRAM"/>
    <property type="match status" value="1"/>
</dbReference>
<accession>A0A235CJE5</accession>
<evidence type="ECO:0000256" key="3">
    <source>
        <dbReference type="ARBA" id="ARBA00022603"/>
    </source>
</evidence>
<dbReference type="CDD" id="cd02440">
    <property type="entry name" value="AdoMet_MTases"/>
    <property type="match status" value="1"/>
</dbReference>
<keyword evidence="8 9" id="KW-0411">Iron-sulfur</keyword>
<feature type="binding site" evidence="9">
    <location>
        <position position="82"/>
    </location>
    <ligand>
        <name>[4Fe-4S] cluster</name>
        <dbReference type="ChEBI" id="CHEBI:49883"/>
    </ligand>
</feature>
<dbReference type="PANTHER" id="PTHR11061:SF49">
    <property type="entry name" value="23S RRNA (URACIL(1939)-C(5))-METHYLTRANSFERASE RLMD"/>
    <property type="match status" value="1"/>
</dbReference>
<dbReference type="Pfam" id="PF05958">
    <property type="entry name" value="tRNA_U5-meth_tr"/>
    <property type="match status" value="1"/>
</dbReference>
<dbReference type="AlphaFoldDB" id="A0A235CJE5"/>
<evidence type="ECO:0000313" key="13">
    <source>
        <dbReference type="EMBL" id="TDW59404.1"/>
    </source>
</evidence>
<keyword evidence="4 9" id="KW-0808">Transferase</keyword>
<feature type="binding site" evidence="9 10">
    <location>
        <position position="320"/>
    </location>
    <ligand>
        <name>S-adenosyl-L-methionine</name>
        <dbReference type="ChEBI" id="CHEBI:59789"/>
    </ligand>
</feature>
<feature type="binding site" evidence="9">
    <location>
        <position position="167"/>
    </location>
    <ligand>
        <name>[4Fe-4S] cluster</name>
        <dbReference type="ChEBI" id="CHEBI:49883"/>
    </ligand>
</feature>
<dbReference type="PROSITE" id="PS51687">
    <property type="entry name" value="SAM_MT_RNA_M5U"/>
    <property type="match status" value="1"/>
</dbReference>
<dbReference type="NCBIfam" id="TIGR00479">
    <property type="entry name" value="rumA"/>
    <property type="match status" value="1"/>
</dbReference>
<evidence type="ECO:0000256" key="1">
    <source>
        <dbReference type="ARBA" id="ARBA00022485"/>
    </source>
</evidence>
<evidence type="ECO:0000256" key="8">
    <source>
        <dbReference type="ARBA" id="ARBA00023014"/>
    </source>
</evidence>
<keyword evidence="1 9" id="KW-0004">4Fe-4S</keyword>
<dbReference type="InterPro" id="IPR002792">
    <property type="entry name" value="TRAM_dom"/>
</dbReference>
<dbReference type="EMBL" id="NQJF01000006">
    <property type="protein sequence ID" value="OYD24660.1"/>
    <property type="molecule type" value="Genomic_DNA"/>
</dbReference>
<organism evidence="12 14">
    <name type="scientific">Oceanimonas baumannii</name>
    <dbReference type="NCBI Taxonomy" id="129578"/>
    <lineage>
        <taxon>Bacteria</taxon>
        <taxon>Pseudomonadati</taxon>
        <taxon>Pseudomonadota</taxon>
        <taxon>Gammaproteobacteria</taxon>
        <taxon>Aeromonadales</taxon>
        <taxon>Aeromonadaceae</taxon>
        <taxon>Oceanimonas</taxon>
    </lineage>
</organism>